<evidence type="ECO:0000256" key="5">
    <source>
        <dbReference type="RuleBase" id="RU361157"/>
    </source>
</evidence>
<dbReference type="InterPro" id="IPR000412">
    <property type="entry name" value="ABC_2_transport"/>
</dbReference>
<feature type="transmembrane region" description="Helical" evidence="5">
    <location>
        <begin position="20"/>
        <end position="43"/>
    </location>
</feature>
<dbReference type="PANTHER" id="PTHR43332">
    <property type="entry name" value="INNER MEMBRANE TRANSPORT PERMEASE YADH-RELATED"/>
    <property type="match status" value="1"/>
</dbReference>
<name>E3DLM0_HALPG</name>
<reference evidence="8" key="1">
    <citation type="submission" date="2010-10" db="EMBL/GenBank/DDBJ databases">
        <title>The complete genome of Halanaerobium praevalens DSM 2228.</title>
        <authorList>
            <consortium name="US DOE Joint Genome Institute (JGI-PGF)"/>
            <person name="Lucas S."/>
            <person name="Copeland A."/>
            <person name="Lapidus A."/>
            <person name="Glavina del Rio T."/>
            <person name="Dalin E."/>
            <person name="Tice H."/>
            <person name="Bruce D."/>
            <person name="Goodwin L."/>
            <person name="Pitluck S."/>
            <person name="Kyrpides N."/>
            <person name="Mavromatis K."/>
            <person name="Ivanova N."/>
            <person name="Ovchinnikova G."/>
            <person name="Chertkov O."/>
            <person name="Detter J.C."/>
            <person name="Han C."/>
            <person name="Larimer F."/>
            <person name="Land M."/>
            <person name="Hauser L."/>
            <person name="Markowitz V."/>
            <person name="Cheng J.-F."/>
            <person name="Hugenholtz P."/>
            <person name="Woyke T."/>
            <person name="Wu D."/>
            <person name="Tindall B."/>
            <person name="Pomrenke H.G."/>
            <person name="Brambilla E."/>
            <person name="Klenk H.-P."/>
            <person name="Eisen J.A."/>
        </authorList>
    </citation>
    <scope>NUCLEOTIDE SEQUENCE [LARGE SCALE GENOMIC DNA]</scope>
    <source>
        <strain evidence="8">ATCC 33744 / DSM 2228 / GSL</strain>
    </source>
</reference>
<evidence type="ECO:0000256" key="4">
    <source>
        <dbReference type="ARBA" id="ARBA00023136"/>
    </source>
</evidence>
<keyword evidence="5" id="KW-1003">Cell membrane</keyword>
<comment type="similarity">
    <text evidence="5">Belongs to the ABC-2 integral membrane protein family.</text>
</comment>
<dbReference type="Proteomes" id="UP000006866">
    <property type="component" value="Chromosome"/>
</dbReference>
<gene>
    <name evidence="7" type="ordered locus">Hprae_0039</name>
</gene>
<dbReference type="InterPro" id="IPR052522">
    <property type="entry name" value="ABC-2_transport_permease"/>
</dbReference>
<reference evidence="7 8" key="2">
    <citation type="journal article" date="2011" name="Stand. Genomic Sci.">
        <title>Complete genome sequence of the extremely halophilic Halanaerobium praevalens type strain (GSL).</title>
        <authorList>
            <person name="Ivanova N."/>
            <person name="Sikorski J."/>
            <person name="Chertkov O."/>
            <person name="Nolan M."/>
            <person name="Lucas S."/>
            <person name="Hammon N."/>
            <person name="Deshpande S."/>
            <person name="Cheng J.F."/>
            <person name="Tapia R."/>
            <person name="Han C."/>
            <person name="Goodwin L."/>
            <person name="Pitluck S."/>
            <person name="Huntemann M."/>
            <person name="Liolios K."/>
            <person name="Pagani I."/>
            <person name="Mavromatis K."/>
            <person name="Ovchinikova G."/>
            <person name="Pati A."/>
            <person name="Chen A."/>
            <person name="Palaniappan K."/>
            <person name="Land M."/>
            <person name="Hauser L."/>
            <person name="Brambilla E.M."/>
            <person name="Kannan K.P."/>
            <person name="Rohde M."/>
            <person name="Tindall B.J."/>
            <person name="Goker M."/>
            <person name="Detter J.C."/>
            <person name="Woyke T."/>
            <person name="Bristow J."/>
            <person name="Eisen J.A."/>
            <person name="Markowitz V."/>
            <person name="Hugenholtz P."/>
            <person name="Kyrpides N.C."/>
            <person name="Klenk H.P."/>
            <person name="Lapidus A."/>
        </authorList>
    </citation>
    <scope>NUCLEOTIDE SEQUENCE [LARGE SCALE GENOMIC DNA]</scope>
    <source>
        <strain evidence="8">ATCC 33744 / DSM 2228 / GSL</strain>
    </source>
</reference>
<dbReference type="PIRSF" id="PIRSF006648">
    <property type="entry name" value="DrrB"/>
    <property type="match status" value="1"/>
</dbReference>
<dbReference type="PATRIC" id="fig|572479.3.peg.40"/>
<evidence type="ECO:0000256" key="1">
    <source>
        <dbReference type="ARBA" id="ARBA00004141"/>
    </source>
</evidence>
<dbReference type="HOGENOM" id="CLU_039483_3_0_9"/>
<dbReference type="InterPro" id="IPR013525">
    <property type="entry name" value="ABC2_TM"/>
</dbReference>
<evidence type="ECO:0000259" key="6">
    <source>
        <dbReference type="PROSITE" id="PS51012"/>
    </source>
</evidence>
<keyword evidence="5" id="KW-0813">Transport</keyword>
<dbReference type="EMBL" id="CP002175">
    <property type="protein sequence ID" value="ADO76200.1"/>
    <property type="molecule type" value="Genomic_DNA"/>
</dbReference>
<dbReference type="InterPro" id="IPR047817">
    <property type="entry name" value="ABC2_TM_bact-type"/>
</dbReference>
<comment type="subcellular location">
    <subcellularLocation>
        <location evidence="5">Cell membrane</location>
        <topology evidence="5">Multi-pass membrane protein</topology>
    </subcellularLocation>
    <subcellularLocation>
        <location evidence="1">Membrane</location>
        <topology evidence="1">Multi-pass membrane protein</topology>
    </subcellularLocation>
</comment>
<dbReference type="eggNOG" id="COG0842">
    <property type="taxonomic scope" value="Bacteria"/>
</dbReference>
<dbReference type="GO" id="GO:0140359">
    <property type="term" value="F:ABC-type transporter activity"/>
    <property type="evidence" value="ECO:0007669"/>
    <property type="project" value="InterPro"/>
</dbReference>
<protein>
    <recommendedName>
        <fullName evidence="5">Transport permease protein</fullName>
    </recommendedName>
</protein>
<sequence>MNNITFLSLVKREISRFSKVAIQTIFAPLISTGLYLIIFSYSFQNREVARYAIPYIDFIVPGLIMMSLIQNSFANTSSSLIGAKYNGIIIDFLLAPFSHIELTLGFMIGGMVRGILVGSVTYLVATFFYGGAVAHPFLALFFAILVSAIFSLFGIIAGLWAEKFDHVSIFSNFFITPLTFLSGVFYSVKGLPGIWSTVSLFNPVFYMVDAVRYSFIGQSDIAPAFSALIMASLAALLLVVVTYLFKIGYKVKS</sequence>
<dbReference type="KEGG" id="hpk:Hprae_0039"/>
<accession>E3DLM0</accession>
<dbReference type="Pfam" id="PF01061">
    <property type="entry name" value="ABC2_membrane"/>
    <property type="match status" value="1"/>
</dbReference>
<dbReference type="STRING" id="572479.Hprae_0039"/>
<dbReference type="NCBIfam" id="NF011648">
    <property type="entry name" value="PRK15066.1"/>
    <property type="match status" value="1"/>
</dbReference>
<evidence type="ECO:0000313" key="8">
    <source>
        <dbReference type="Proteomes" id="UP000006866"/>
    </source>
</evidence>
<keyword evidence="8" id="KW-1185">Reference proteome</keyword>
<proteinExistence type="inferred from homology"/>
<feature type="transmembrane region" description="Helical" evidence="5">
    <location>
        <begin position="49"/>
        <end position="69"/>
    </location>
</feature>
<dbReference type="AlphaFoldDB" id="E3DLM0"/>
<evidence type="ECO:0000313" key="7">
    <source>
        <dbReference type="EMBL" id="ADO76200.1"/>
    </source>
</evidence>
<keyword evidence="4 5" id="KW-0472">Membrane</keyword>
<feature type="transmembrane region" description="Helical" evidence="5">
    <location>
        <begin position="221"/>
        <end position="245"/>
    </location>
</feature>
<feature type="transmembrane region" description="Helical" evidence="5">
    <location>
        <begin position="81"/>
        <end position="100"/>
    </location>
</feature>
<evidence type="ECO:0000256" key="2">
    <source>
        <dbReference type="ARBA" id="ARBA00022692"/>
    </source>
</evidence>
<dbReference type="RefSeq" id="WP_014552235.1">
    <property type="nucleotide sequence ID" value="NC_017455.1"/>
</dbReference>
<dbReference type="PROSITE" id="PS51012">
    <property type="entry name" value="ABC_TM2"/>
    <property type="match status" value="1"/>
</dbReference>
<feature type="transmembrane region" description="Helical" evidence="5">
    <location>
        <begin position="137"/>
        <end position="161"/>
    </location>
</feature>
<keyword evidence="3 5" id="KW-1133">Transmembrane helix</keyword>
<feature type="domain" description="ABC transmembrane type-2" evidence="6">
    <location>
        <begin position="19"/>
        <end position="248"/>
    </location>
</feature>
<dbReference type="PANTHER" id="PTHR43332:SF2">
    <property type="entry name" value="INNER MEMBRANE TRANSPORT PERMEASE YADH"/>
    <property type="match status" value="1"/>
</dbReference>
<dbReference type="GO" id="GO:0043190">
    <property type="term" value="C:ATP-binding cassette (ABC) transporter complex"/>
    <property type="evidence" value="ECO:0007669"/>
    <property type="project" value="InterPro"/>
</dbReference>
<dbReference type="OrthoDB" id="9788252at2"/>
<feature type="transmembrane region" description="Helical" evidence="5">
    <location>
        <begin position="167"/>
        <end position="186"/>
    </location>
</feature>
<evidence type="ECO:0000256" key="3">
    <source>
        <dbReference type="ARBA" id="ARBA00022989"/>
    </source>
</evidence>
<keyword evidence="2 5" id="KW-0812">Transmembrane</keyword>
<organism evidence="7 8">
    <name type="scientific">Halanaerobium praevalens (strain ATCC 33744 / DSM 2228 / GSL)</name>
    <dbReference type="NCBI Taxonomy" id="572479"/>
    <lineage>
        <taxon>Bacteria</taxon>
        <taxon>Bacillati</taxon>
        <taxon>Bacillota</taxon>
        <taxon>Clostridia</taxon>
        <taxon>Halanaerobiales</taxon>
        <taxon>Halanaerobiaceae</taxon>
        <taxon>Halanaerobium</taxon>
    </lineage>
</organism>
<feature type="transmembrane region" description="Helical" evidence="5">
    <location>
        <begin position="106"/>
        <end position="130"/>
    </location>
</feature>
<dbReference type="PRINTS" id="PR00164">
    <property type="entry name" value="ABC2TRNSPORT"/>
</dbReference>